<feature type="domain" description="Endonuclease/exonuclease/phosphatase" evidence="1">
    <location>
        <begin position="65"/>
        <end position="269"/>
    </location>
</feature>
<dbReference type="InterPro" id="IPR005135">
    <property type="entry name" value="Endo/exonuclease/phosphatase"/>
</dbReference>
<accession>Q6AKC9</accession>
<dbReference type="AlphaFoldDB" id="Q6AKC9"/>
<proteinExistence type="predicted"/>
<protein>
    <recommendedName>
        <fullName evidence="1">Endonuclease/exonuclease/phosphatase domain-containing protein</fullName>
    </recommendedName>
</protein>
<dbReference type="Pfam" id="PF03372">
    <property type="entry name" value="Exo_endo_phos"/>
    <property type="match status" value="1"/>
</dbReference>
<dbReference type="NCBIfam" id="NF003840">
    <property type="entry name" value="PRK05421.1-2"/>
    <property type="match status" value="1"/>
</dbReference>
<keyword evidence="3" id="KW-1185">Reference proteome</keyword>
<organism evidence="2 3">
    <name type="scientific">Desulfotalea psychrophila (strain LSv54 / DSM 12343)</name>
    <dbReference type="NCBI Taxonomy" id="177439"/>
    <lineage>
        <taxon>Bacteria</taxon>
        <taxon>Pseudomonadati</taxon>
        <taxon>Thermodesulfobacteriota</taxon>
        <taxon>Desulfobulbia</taxon>
        <taxon>Desulfobulbales</taxon>
        <taxon>Desulfocapsaceae</taxon>
        <taxon>Desulfotalea</taxon>
    </lineage>
</organism>
<dbReference type="GO" id="GO:0003824">
    <property type="term" value="F:catalytic activity"/>
    <property type="evidence" value="ECO:0007669"/>
    <property type="project" value="InterPro"/>
</dbReference>
<name>Q6AKC9_DESPS</name>
<evidence type="ECO:0000313" key="3">
    <source>
        <dbReference type="Proteomes" id="UP000000602"/>
    </source>
</evidence>
<dbReference type="NCBIfam" id="NF003841">
    <property type="entry name" value="PRK05421.1-3"/>
    <property type="match status" value="1"/>
</dbReference>
<dbReference type="NCBIfam" id="NF003842">
    <property type="entry name" value="PRK05421.1-4"/>
    <property type="match status" value="1"/>
</dbReference>
<dbReference type="EMBL" id="CR522870">
    <property type="protein sequence ID" value="CAG37196.1"/>
    <property type="molecule type" value="Genomic_DNA"/>
</dbReference>
<evidence type="ECO:0000259" key="1">
    <source>
        <dbReference type="Pfam" id="PF03372"/>
    </source>
</evidence>
<dbReference type="Proteomes" id="UP000000602">
    <property type="component" value="Chromosome"/>
</dbReference>
<dbReference type="KEGG" id="dps:DP2467"/>
<dbReference type="InterPro" id="IPR036691">
    <property type="entry name" value="Endo/exonu/phosph_ase_sf"/>
</dbReference>
<dbReference type="Gene3D" id="3.60.10.10">
    <property type="entry name" value="Endonuclease/exonuclease/phosphatase"/>
    <property type="match status" value="1"/>
</dbReference>
<evidence type="ECO:0000313" key="2">
    <source>
        <dbReference type="EMBL" id="CAG37196.1"/>
    </source>
</evidence>
<reference evidence="3" key="1">
    <citation type="journal article" date="2004" name="Environ. Microbiol.">
        <title>The genome of Desulfotalea psychrophila, a sulfate-reducing bacterium from permanently cold Arctic sediments.</title>
        <authorList>
            <person name="Rabus R."/>
            <person name="Ruepp A."/>
            <person name="Frickey T."/>
            <person name="Rattei T."/>
            <person name="Fartmann B."/>
            <person name="Stark M."/>
            <person name="Bauer M."/>
            <person name="Zibat A."/>
            <person name="Lombardot T."/>
            <person name="Becker I."/>
            <person name="Amann J."/>
            <person name="Gellner K."/>
            <person name="Teeling H."/>
            <person name="Leuschner W.D."/>
            <person name="Gloeckner F.-O."/>
            <person name="Lupas A.N."/>
            <person name="Amann R."/>
            <person name="Klenk H.-P."/>
        </authorList>
    </citation>
    <scope>NUCLEOTIDE SEQUENCE [LARGE SCALE GENOMIC DNA]</scope>
    <source>
        <strain evidence="3">DSM 12343 / LSv54</strain>
    </source>
</reference>
<dbReference type="RefSeq" id="WP_011189708.1">
    <property type="nucleotide sequence ID" value="NC_006138.1"/>
</dbReference>
<dbReference type="OrthoDB" id="9793162at2"/>
<dbReference type="eggNOG" id="COG3021">
    <property type="taxonomic scope" value="Bacteria"/>
</dbReference>
<dbReference type="SUPFAM" id="SSF56219">
    <property type="entry name" value="DNase I-like"/>
    <property type="match status" value="1"/>
</dbReference>
<gene>
    <name evidence="2" type="ordered locus">DP2467</name>
</gene>
<dbReference type="HOGENOM" id="CLU_083563_0_0_7"/>
<sequence length="279" mass="30442">MKKICLSGSIVLSFCLLLAVYTGAIALPQTIVHPEVQSCVAGSFSARSSEKNVGDLSGDSFRLLVWNIYKEQKPGWEKELATFAGDADLVALQEGALTSELAGSLTERDMAWQQAQAFSYEGADSGVVTASQASPQESCLLREEESIIGLPKTALLSRYSLNGEQDLLFVNLHLVNFSLGVEGYSRQLEKIYQVLVHHSGPIVVAGDFNTWSERRQEVVDAFAADLDLAPVIFSDDKRISVFGRNLDHVYSRGLTVLASKVLPAKSSDHNPMLVDFSLK</sequence>
<dbReference type="STRING" id="177439.DP2467"/>